<dbReference type="Proteomes" id="UP000467636">
    <property type="component" value="Chromosome"/>
</dbReference>
<keyword evidence="3" id="KW-0413">Isomerase</keyword>
<protein>
    <submittedName>
        <fullName evidence="4">Enoyl-CoA hydratase</fullName>
    </submittedName>
</protein>
<keyword evidence="2" id="KW-0576">Peroxisome</keyword>
<dbReference type="CDD" id="cd06558">
    <property type="entry name" value="crotonase-like"/>
    <property type="match status" value="1"/>
</dbReference>
<reference evidence="4 5" key="1">
    <citation type="journal article" date="2019" name="Emerg. Microbes Infect.">
        <title>Comprehensive subspecies identification of 175 nontuberculous mycobacteria species based on 7547 genomic profiles.</title>
        <authorList>
            <person name="Matsumoto Y."/>
            <person name="Kinjo T."/>
            <person name="Motooka D."/>
            <person name="Nabeya D."/>
            <person name="Jung N."/>
            <person name="Uechi K."/>
            <person name="Horii T."/>
            <person name="Iida T."/>
            <person name="Fujita J."/>
            <person name="Nakamura S."/>
        </authorList>
    </citation>
    <scope>NUCLEOTIDE SEQUENCE [LARGE SCALE GENOMIC DNA]</scope>
    <source>
        <strain evidence="4 5">JCM 12143</strain>
    </source>
</reference>
<accession>A0AAD1HXY1</accession>
<keyword evidence="5" id="KW-1185">Reference proteome</keyword>
<comment type="subcellular location">
    <subcellularLocation>
        <location evidence="1">Peroxisome</location>
    </subcellularLocation>
</comment>
<dbReference type="Pfam" id="PF00378">
    <property type="entry name" value="ECH_1"/>
    <property type="match status" value="1"/>
</dbReference>
<proteinExistence type="predicted"/>
<dbReference type="InterPro" id="IPR001753">
    <property type="entry name" value="Enoyl-CoA_hydra/iso"/>
</dbReference>
<dbReference type="InterPro" id="IPR029045">
    <property type="entry name" value="ClpP/crotonase-like_dom_sf"/>
</dbReference>
<dbReference type="EMBL" id="AP022564">
    <property type="protein sequence ID" value="BBX22728.1"/>
    <property type="molecule type" value="Genomic_DNA"/>
</dbReference>
<organism evidence="4 5">
    <name type="scientific">Mycolicibacter terrae</name>
    <dbReference type="NCBI Taxonomy" id="1788"/>
    <lineage>
        <taxon>Bacteria</taxon>
        <taxon>Bacillati</taxon>
        <taxon>Actinomycetota</taxon>
        <taxon>Actinomycetes</taxon>
        <taxon>Mycobacteriales</taxon>
        <taxon>Mycobacteriaceae</taxon>
        <taxon>Mycolicibacter</taxon>
    </lineage>
</organism>
<sequence length="252" mass="27065">MILKIDDENRVRTCTLNRPDALNAFDEALYDATAEALLAAAEDPDVAVVLLTGAGRAFSAGTDLNEMQARITDPQFKEGKYGFTGLVDALARFPKPLICAVNGIGLGIGATILGYADLVFMSATARLKCPFTSLGVAPEAGSSYLLPQLIGRQNAAWLLMSSEWVDAEEALRMGLVWKVCEPQALLDEAHRHAEVLASRPISSLMAVKATMVAPVREEVAAATARENALFAELMGAQANADALAEFTRRRKR</sequence>
<dbReference type="GO" id="GO:0004165">
    <property type="term" value="F:delta(3)-delta(2)-enoyl-CoA isomerase activity"/>
    <property type="evidence" value="ECO:0007669"/>
    <property type="project" value="UniProtKB-ARBA"/>
</dbReference>
<evidence type="ECO:0000256" key="3">
    <source>
        <dbReference type="ARBA" id="ARBA00023235"/>
    </source>
</evidence>
<dbReference type="SUPFAM" id="SSF52096">
    <property type="entry name" value="ClpP/crotonase"/>
    <property type="match status" value="1"/>
</dbReference>
<evidence type="ECO:0000313" key="4">
    <source>
        <dbReference type="EMBL" id="BBX22728.1"/>
    </source>
</evidence>
<evidence type="ECO:0000256" key="2">
    <source>
        <dbReference type="ARBA" id="ARBA00023140"/>
    </source>
</evidence>
<dbReference type="InterPro" id="IPR051053">
    <property type="entry name" value="ECH/Chromodomain_protein"/>
</dbReference>
<name>A0AAD1HXY1_9MYCO</name>
<dbReference type="Gene3D" id="3.90.226.10">
    <property type="entry name" value="2-enoyl-CoA Hydratase, Chain A, domain 1"/>
    <property type="match status" value="1"/>
</dbReference>
<gene>
    <name evidence="4" type="ORF">MTER_21390</name>
</gene>
<dbReference type="AlphaFoldDB" id="A0AAD1HXY1"/>
<evidence type="ECO:0000256" key="1">
    <source>
        <dbReference type="ARBA" id="ARBA00004275"/>
    </source>
</evidence>
<dbReference type="PANTHER" id="PTHR43684:SF1">
    <property type="entry name" value="ENOYL-COA DELTA ISOMERASE 2"/>
    <property type="match status" value="1"/>
</dbReference>
<dbReference type="RefSeq" id="WP_085259418.1">
    <property type="nucleotide sequence ID" value="NZ_AP022564.1"/>
</dbReference>
<dbReference type="PANTHER" id="PTHR43684">
    <property type="match status" value="1"/>
</dbReference>
<evidence type="ECO:0000313" key="5">
    <source>
        <dbReference type="Proteomes" id="UP000467636"/>
    </source>
</evidence>